<comment type="function">
    <text evidence="2">Could be a mediator in iron transactions between iron acquisition and iron-requiring processes, such as synthesis and/or repair of Fe-S clusters in biosynthetic enzymes.</text>
</comment>
<gene>
    <name evidence="3" type="ORF">QUF54_04400</name>
</gene>
<name>A0ABT7VSR7_9GAMM</name>
<evidence type="ECO:0000256" key="2">
    <source>
        <dbReference type="HAMAP-Rule" id="MF_00686"/>
    </source>
</evidence>
<dbReference type="Proteomes" id="UP001171945">
    <property type="component" value="Unassembled WGS sequence"/>
</dbReference>
<accession>A0ABT7VSR7</accession>
<comment type="caution">
    <text evidence="3">The sequence shown here is derived from an EMBL/GenBank/DDBJ whole genome shotgun (WGS) entry which is preliminary data.</text>
</comment>
<dbReference type="PIRSF" id="PIRSF029827">
    <property type="entry name" value="Fe_traffic_YggX"/>
    <property type="match status" value="1"/>
</dbReference>
<dbReference type="SUPFAM" id="SSF111148">
    <property type="entry name" value="YggX-like"/>
    <property type="match status" value="1"/>
</dbReference>
<reference evidence="3" key="1">
    <citation type="submission" date="2023-06" db="EMBL/GenBank/DDBJ databases">
        <title>Uncultivated large filamentous bacteria from sulfidic sediments reveal new species and different genomic features in energy metabolism and defense.</title>
        <authorList>
            <person name="Fonseca A."/>
        </authorList>
    </citation>
    <scope>NUCLEOTIDE SEQUENCE</scope>
    <source>
        <strain evidence="3">HSG4</strain>
    </source>
</reference>
<dbReference type="Pfam" id="PF04362">
    <property type="entry name" value="Iron_traffic"/>
    <property type="match status" value="1"/>
</dbReference>
<evidence type="ECO:0000313" key="4">
    <source>
        <dbReference type="Proteomes" id="UP001171945"/>
    </source>
</evidence>
<dbReference type="PANTHER" id="PTHR36965:SF1">
    <property type="entry name" value="FE(2+)-TRAFFICKING PROTEIN-RELATED"/>
    <property type="match status" value="1"/>
</dbReference>
<sequence>MTRMVNCVKLGKEAEGLKFPPYPGELGKKIYENISNEAWKMWVNQQTMLINEYRLSPVEPQARKMIEEEMKKFLFGEGAA</sequence>
<comment type="similarity">
    <text evidence="2">Belongs to the Fe(2+)-trafficking protein family.</text>
</comment>
<evidence type="ECO:0000256" key="1">
    <source>
        <dbReference type="ARBA" id="ARBA00023004"/>
    </source>
</evidence>
<proteinExistence type="inferred from homology"/>
<dbReference type="InterPro" id="IPR007457">
    <property type="entry name" value="Fe_traffick_prot_YggX"/>
</dbReference>
<dbReference type="Gene3D" id="1.10.3880.10">
    <property type="entry name" value="Fe(II) trafficking protein YggX"/>
    <property type="match status" value="1"/>
</dbReference>
<dbReference type="PANTHER" id="PTHR36965">
    <property type="entry name" value="FE(2+)-TRAFFICKING PROTEIN-RELATED"/>
    <property type="match status" value="1"/>
</dbReference>
<organism evidence="3 4">
    <name type="scientific">Candidatus Marithioploca araucensis</name>
    <dbReference type="NCBI Taxonomy" id="70273"/>
    <lineage>
        <taxon>Bacteria</taxon>
        <taxon>Pseudomonadati</taxon>
        <taxon>Pseudomonadota</taxon>
        <taxon>Gammaproteobacteria</taxon>
        <taxon>Thiotrichales</taxon>
        <taxon>Thiotrichaceae</taxon>
        <taxon>Candidatus Marithioploca</taxon>
    </lineage>
</organism>
<dbReference type="EMBL" id="JAUCGM010000205">
    <property type="protein sequence ID" value="MDM8562576.1"/>
    <property type="molecule type" value="Genomic_DNA"/>
</dbReference>
<dbReference type="NCBIfam" id="NF003817">
    <property type="entry name" value="PRK05408.1"/>
    <property type="match status" value="1"/>
</dbReference>
<dbReference type="HAMAP" id="MF_00686">
    <property type="entry name" value="Fe_traffic_YggX"/>
    <property type="match status" value="1"/>
</dbReference>
<dbReference type="InterPro" id="IPR036766">
    <property type="entry name" value="Fe_traffick_prot_YggX_sf"/>
</dbReference>
<protein>
    <recommendedName>
        <fullName evidence="2">Probable Fe(2+)-trafficking protein</fullName>
    </recommendedName>
</protein>
<evidence type="ECO:0000313" key="3">
    <source>
        <dbReference type="EMBL" id="MDM8562576.1"/>
    </source>
</evidence>
<keyword evidence="1 2" id="KW-0408">Iron</keyword>
<keyword evidence="4" id="KW-1185">Reference proteome</keyword>